<dbReference type="SUPFAM" id="SSF53448">
    <property type="entry name" value="Nucleotide-diphospho-sugar transferases"/>
    <property type="match status" value="1"/>
</dbReference>
<dbReference type="EMBL" id="ASPP01014907">
    <property type="protein sequence ID" value="ETO18437.1"/>
    <property type="molecule type" value="Genomic_DNA"/>
</dbReference>
<dbReference type="FunFam" id="2.160.10.30:FF:000001">
    <property type="entry name" value="UDP-sugar pyrophosphorylase"/>
    <property type="match status" value="1"/>
</dbReference>
<dbReference type="Gene3D" id="2.160.10.30">
    <property type="match status" value="1"/>
</dbReference>
<reference evidence="2 3" key="1">
    <citation type="journal article" date="2013" name="Curr. Biol.">
        <title>The Genome of the Foraminiferan Reticulomyxa filosa.</title>
        <authorList>
            <person name="Glockner G."/>
            <person name="Hulsmann N."/>
            <person name="Schleicher M."/>
            <person name="Noegel A.A."/>
            <person name="Eichinger L."/>
            <person name="Gallinger C."/>
            <person name="Pawlowski J."/>
            <person name="Sierra R."/>
            <person name="Euteneuer U."/>
            <person name="Pillet L."/>
            <person name="Moustafa A."/>
            <person name="Platzer M."/>
            <person name="Groth M."/>
            <person name="Szafranski K."/>
            <person name="Schliwa M."/>
        </authorList>
    </citation>
    <scope>NUCLEOTIDE SEQUENCE [LARGE SCALE GENOMIC DNA]</scope>
</reference>
<dbReference type="PANTHER" id="PTHR11952">
    <property type="entry name" value="UDP- GLUCOSE PYROPHOSPHORYLASE"/>
    <property type="match status" value="1"/>
</dbReference>
<gene>
    <name evidence="2" type="ORF">RFI_18829</name>
</gene>
<evidence type="ECO:0000313" key="2">
    <source>
        <dbReference type="EMBL" id="ETO18437.1"/>
    </source>
</evidence>
<accession>X6MY99</accession>
<evidence type="ECO:0000256" key="1">
    <source>
        <dbReference type="SAM" id="Phobius"/>
    </source>
</evidence>
<protein>
    <submittedName>
        <fullName evidence="2">Uncharacterized protein</fullName>
    </submittedName>
</protein>
<keyword evidence="3" id="KW-1185">Reference proteome</keyword>
<comment type="caution">
    <text evidence="2">The sequence shown here is derived from an EMBL/GenBank/DDBJ whole genome shotgun (WGS) entry which is preliminary data.</text>
</comment>
<name>X6MY99_RETFI</name>
<keyword evidence="1" id="KW-0472">Membrane</keyword>
<dbReference type="GO" id="GO:0006048">
    <property type="term" value="P:UDP-N-acetylglucosamine biosynthetic process"/>
    <property type="evidence" value="ECO:0007669"/>
    <property type="project" value="TreeGrafter"/>
</dbReference>
<dbReference type="Proteomes" id="UP000023152">
    <property type="component" value="Unassembled WGS sequence"/>
</dbReference>
<feature type="transmembrane region" description="Helical" evidence="1">
    <location>
        <begin position="205"/>
        <end position="225"/>
    </location>
</feature>
<dbReference type="GO" id="GO:0003977">
    <property type="term" value="F:UDP-N-acetylglucosamine diphosphorylase activity"/>
    <property type="evidence" value="ECO:0007669"/>
    <property type="project" value="TreeGrafter"/>
</dbReference>
<keyword evidence="1" id="KW-1133">Transmembrane helix</keyword>
<dbReference type="OrthoDB" id="532420at2759"/>
<sequence length="436" mass="48829">NAHKTKQKNSNAEFAMEGKYEISSKRGGHGVVHALMYSTGTAQKWKEMGIDWLVFLQDTNGVAMRSLISALGVSVVNQFDMNFVTIPRKPKQPFDTIVQLSHTGNGDKLTTSVTYNQLDSLLQRSCGNSEGDVMDSLTGYSKYPGNCNTFILKLGTYNRVLEKSKGAIPEFINVTYADETKTLFKSFAVLESMMQDYSKALSESIFSSLYLFFALSSFFFFFSFFSPGKDKEAVGVTQYASWFAFVPVKYNIVDAQKNYGLLGYAMTAFSGEAGMYRCYRELLRAGGARIDESEPKIKFFGDIPVEYGARVVLHPSFAVTVQEIQSKIKGNVHITGDSTLAIDGEFIEIHNLELDGTLIIRAKCNSKVVIRNLTVKMEAGNFKPIDPKDTNLDNRYKMRGYVLEKRGEHVVEFLDSEEHMIDDQLLSPTEKNTQGL</sequence>
<dbReference type="InterPro" id="IPR029044">
    <property type="entry name" value="Nucleotide-diphossugar_trans"/>
</dbReference>
<keyword evidence="1" id="KW-0812">Transmembrane</keyword>
<dbReference type="InterPro" id="IPR039741">
    <property type="entry name" value="UDP-sugar_pyrophosphorylase"/>
</dbReference>
<proteinExistence type="predicted"/>
<dbReference type="PANTHER" id="PTHR11952:SF9">
    <property type="entry name" value="UDP-SUGAR PYROPHOSPHORYLASE"/>
    <property type="match status" value="1"/>
</dbReference>
<feature type="non-terminal residue" evidence="2">
    <location>
        <position position="1"/>
    </location>
</feature>
<dbReference type="Gene3D" id="3.90.550.10">
    <property type="entry name" value="Spore Coat Polysaccharide Biosynthesis Protein SpsA, Chain A"/>
    <property type="match status" value="1"/>
</dbReference>
<dbReference type="OMA" id="HMNSICI"/>
<organism evidence="2 3">
    <name type="scientific">Reticulomyxa filosa</name>
    <dbReference type="NCBI Taxonomy" id="46433"/>
    <lineage>
        <taxon>Eukaryota</taxon>
        <taxon>Sar</taxon>
        <taxon>Rhizaria</taxon>
        <taxon>Retaria</taxon>
        <taxon>Foraminifera</taxon>
        <taxon>Monothalamids</taxon>
        <taxon>Reticulomyxidae</taxon>
        <taxon>Reticulomyxa</taxon>
    </lineage>
</organism>
<dbReference type="AlphaFoldDB" id="X6MY99"/>
<evidence type="ECO:0000313" key="3">
    <source>
        <dbReference type="Proteomes" id="UP000023152"/>
    </source>
</evidence>